<gene>
    <name evidence="2" type="ORF">NDU88_002985</name>
</gene>
<dbReference type="Proteomes" id="UP001066276">
    <property type="component" value="Chromosome 10"/>
</dbReference>
<organism evidence="2 3">
    <name type="scientific">Pleurodeles waltl</name>
    <name type="common">Iberian ribbed newt</name>
    <dbReference type="NCBI Taxonomy" id="8319"/>
    <lineage>
        <taxon>Eukaryota</taxon>
        <taxon>Metazoa</taxon>
        <taxon>Chordata</taxon>
        <taxon>Craniata</taxon>
        <taxon>Vertebrata</taxon>
        <taxon>Euteleostomi</taxon>
        <taxon>Amphibia</taxon>
        <taxon>Batrachia</taxon>
        <taxon>Caudata</taxon>
        <taxon>Salamandroidea</taxon>
        <taxon>Salamandridae</taxon>
        <taxon>Pleurodelinae</taxon>
        <taxon>Pleurodeles</taxon>
    </lineage>
</organism>
<evidence type="ECO:0000256" key="1">
    <source>
        <dbReference type="SAM" id="MobiDB-lite"/>
    </source>
</evidence>
<sequence length="148" mass="16381">MPNDKTVGKHTRQLLFSEAISQPRPMASPAIHATSSSMASAHDAHSDTATESILQEIAAVSRCLEAMDSRITDLSAVSQSIQSDIASFHEKVTNLDYRLTEIEGQLAVLPERDSKLKLLHAKLTDLEDRSRRNNVHFLAFQSARRAQT</sequence>
<proteinExistence type="predicted"/>
<reference evidence="2" key="1">
    <citation type="journal article" date="2022" name="bioRxiv">
        <title>Sequencing and chromosome-scale assembly of the giantPleurodeles waltlgenome.</title>
        <authorList>
            <person name="Brown T."/>
            <person name="Elewa A."/>
            <person name="Iarovenko S."/>
            <person name="Subramanian E."/>
            <person name="Araus A.J."/>
            <person name="Petzold A."/>
            <person name="Susuki M."/>
            <person name="Suzuki K.-i.T."/>
            <person name="Hayashi T."/>
            <person name="Toyoda A."/>
            <person name="Oliveira C."/>
            <person name="Osipova E."/>
            <person name="Leigh N.D."/>
            <person name="Simon A."/>
            <person name="Yun M.H."/>
        </authorList>
    </citation>
    <scope>NUCLEOTIDE SEQUENCE</scope>
    <source>
        <strain evidence="2">20211129_DDA</strain>
        <tissue evidence="2">Liver</tissue>
    </source>
</reference>
<comment type="caution">
    <text evidence="2">The sequence shown here is derived from an EMBL/GenBank/DDBJ whole genome shotgun (WGS) entry which is preliminary data.</text>
</comment>
<feature type="compositionally biased region" description="Low complexity" evidence="1">
    <location>
        <begin position="32"/>
        <end position="41"/>
    </location>
</feature>
<dbReference type="EMBL" id="JANPWB010000014">
    <property type="protein sequence ID" value="KAJ1097869.1"/>
    <property type="molecule type" value="Genomic_DNA"/>
</dbReference>
<evidence type="ECO:0000313" key="2">
    <source>
        <dbReference type="EMBL" id="KAJ1097869.1"/>
    </source>
</evidence>
<accession>A0AAV7M435</accession>
<feature type="region of interest" description="Disordered" evidence="1">
    <location>
        <begin position="25"/>
        <end position="48"/>
    </location>
</feature>
<dbReference type="AlphaFoldDB" id="A0AAV7M435"/>
<dbReference type="Gene3D" id="1.20.5.340">
    <property type="match status" value="1"/>
</dbReference>
<protein>
    <submittedName>
        <fullName evidence="2">Uncharacterized protein</fullName>
    </submittedName>
</protein>
<keyword evidence="3" id="KW-1185">Reference proteome</keyword>
<evidence type="ECO:0000313" key="3">
    <source>
        <dbReference type="Proteomes" id="UP001066276"/>
    </source>
</evidence>
<name>A0AAV7M435_PLEWA</name>